<dbReference type="Proteomes" id="UP001595443">
    <property type="component" value="Unassembled WGS sequence"/>
</dbReference>
<evidence type="ECO:0000259" key="1">
    <source>
        <dbReference type="Pfam" id="PF03235"/>
    </source>
</evidence>
<reference evidence="3" key="1">
    <citation type="journal article" date="2019" name="Int. J. Syst. Evol. Microbiol.">
        <title>The Global Catalogue of Microorganisms (GCM) 10K type strain sequencing project: providing services to taxonomists for standard genome sequencing and annotation.</title>
        <authorList>
            <consortium name="The Broad Institute Genomics Platform"/>
            <consortium name="The Broad Institute Genome Sequencing Center for Infectious Disease"/>
            <person name="Wu L."/>
            <person name="Ma J."/>
        </authorList>
    </citation>
    <scope>NUCLEOTIDE SEQUENCE [LARGE SCALE GENOMIC DNA]</scope>
    <source>
        <strain evidence="3">KCTC 62192</strain>
    </source>
</reference>
<organism evidence="2 3">
    <name type="scientific">Acidimangrovimonas pyrenivorans</name>
    <dbReference type="NCBI Taxonomy" id="2030798"/>
    <lineage>
        <taxon>Bacteria</taxon>
        <taxon>Pseudomonadati</taxon>
        <taxon>Pseudomonadota</taxon>
        <taxon>Alphaproteobacteria</taxon>
        <taxon>Rhodobacterales</taxon>
        <taxon>Paracoccaceae</taxon>
        <taxon>Acidimangrovimonas</taxon>
    </lineage>
</organism>
<sequence length="529" mass="60066">MEDYSIRGIIESVGSGQIRIPAFQRGFVWDSERVAYLMDSIYKGYPFGALMFWRTKEQLKFDRQLGPFALPDPKEDYPVDYVLDGQQRVTSIFGVFQTDYEPIQGEHTDWMDIFFDLGADETAQDNQFIALKPDQVDPGRHFPLRTLFDTTAYRAATEALEGDAIKIVDDLQARFKETKIPVQVTKTEEKETVAIIFERVNRQGVELDTLQLLSAWTWSEDFQLADQFEELSEVLAPFGFQGVGSDTDLLLRCCAAILTGDASPSALMKLNGAEVRKKFDLIKNGVQYAVDYLRNQFSVQKLDNLPYVTQLVPLSVFFAIDGEKEASVSDAQRKVINRWFWRSSFSRRYSSGVLRNLKADIEQMNNLRNDADSSLGGFATNVTSDFFLQHVFRISNVNTKTFLLLLSTKSPRSFISGQKVDLADTLKRANRSEFHHMMPRSFLERSGQKEPIGDSILANFCFLSRADNRKLGGEAPSDYKQKMPTDEAVLESILTSAVANELLWDDNYEAFVKSRAENLAVIARDLCQL</sequence>
<dbReference type="RefSeq" id="WP_377834943.1">
    <property type="nucleotide sequence ID" value="NZ_JBHRSK010000017.1"/>
</dbReference>
<dbReference type="Pfam" id="PF03235">
    <property type="entry name" value="GmrSD_N"/>
    <property type="match status" value="1"/>
</dbReference>
<dbReference type="EMBL" id="JBHRSK010000017">
    <property type="protein sequence ID" value="MFC2970183.1"/>
    <property type="molecule type" value="Genomic_DNA"/>
</dbReference>
<comment type="caution">
    <text evidence="2">The sequence shown here is derived from an EMBL/GenBank/DDBJ whole genome shotgun (WGS) entry which is preliminary data.</text>
</comment>
<evidence type="ECO:0000313" key="2">
    <source>
        <dbReference type="EMBL" id="MFC2970183.1"/>
    </source>
</evidence>
<accession>A0ABV7AM77</accession>
<proteinExistence type="predicted"/>
<dbReference type="InterPro" id="IPR004919">
    <property type="entry name" value="GmrSD_N"/>
</dbReference>
<keyword evidence="3" id="KW-1185">Reference proteome</keyword>
<gene>
    <name evidence="2" type="ORF">ACFOES_18950</name>
</gene>
<feature type="domain" description="GmrSD restriction endonucleases N-terminal" evidence="1">
    <location>
        <begin position="10"/>
        <end position="216"/>
    </location>
</feature>
<protein>
    <submittedName>
        <fullName evidence="2">DUF262 domain-containing protein</fullName>
    </submittedName>
</protein>
<dbReference type="PANTHER" id="PTHR37292:SF2">
    <property type="entry name" value="DUF262 DOMAIN-CONTAINING PROTEIN"/>
    <property type="match status" value="1"/>
</dbReference>
<name>A0ABV7AM77_9RHOB</name>
<dbReference type="PANTHER" id="PTHR37292">
    <property type="entry name" value="VNG6097C"/>
    <property type="match status" value="1"/>
</dbReference>
<evidence type="ECO:0000313" key="3">
    <source>
        <dbReference type="Proteomes" id="UP001595443"/>
    </source>
</evidence>